<evidence type="ECO:0000313" key="2">
    <source>
        <dbReference type="Proteomes" id="UP001374599"/>
    </source>
</evidence>
<name>A0ACB5ULW9_9FIRM</name>
<proteinExistence type="predicted"/>
<evidence type="ECO:0000313" key="1">
    <source>
        <dbReference type="EMBL" id="GMQ63533.1"/>
    </source>
</evidence>
<reference evidence="1" key="1">
    <citation type="submission" date="2023-09" db="EMBL/GenBank/DDBJ databases">
        <title>Vallitalea sediminicola and Vallitalea maricola sp. nov., anaerobic bacteria isolated from marine sediment.</title>
        <authorList>
            <person name="Hirano S."/>
            <person name="Maeda A."/>
            <person name="Terahara T."/>
            <person name="Mori K."/>
            <person name="Hamada M."/>
            <person name="Matsumoto R."/>
            <person name="Kobayashi T."/>
        </authorList>
    </citation>
    <scope>NUCLEOTIDE SEQUENCE</scope>
    <source>
        <strain evidence="1">AN17-2</strain>
    </source>
</reference>
<accession>A0ACB5ULW9</accession>
<gene>
    <name evidence="1" type="ORF">AN2V17_27670</name>
</gene>
<comment type="caution">
    <text evidence="1">The sequence shown here is derived from an EMBL/GenBank/DDBJ whole genome shotgun (WGS) entry which is preliminary data.</text>
</comment>
<dbReference type="Proteomes" id="UP001374599">
    <property type="component" value="Unassembled WGS sequence"/>
</dbReference>
<sequence>MSDIDYFNIAKMAQGALIEQFDVEFEKVLDNIADPNTAAEKARKITIEFSIKPSSSRRTANVSFQTKCTLIPAAKLKTEIAIGRDSDGKLVAEEFTGGIPGQMSINLDGKADESDSDNDKVTRLNEAR</sequence>
<dbReference type="EMBL" id="BTPU01000044">
    <property type="protein sequence ID" value="GMQ63533.1"/>
    <property type="molecule type" value="Genomic_DNA"/>
</dbReference>
<keyword evidence="2" id="KW-1185">Reference proteome</keyword>
<protein>
    <submittedName>
        <fullName evidence="1">Uncharacterized protein</fullName>
    </submittedName>
</protein>
<organism evidence="1 2">
    <name type="scientific">Vallitalea maricola</name>
    <dbReference type="NCBI Taxonomy" id="3074433"/>
    <lineage>
        <taxon>Bacteria</taxon>
        <taxon>Bacillati</taxon>
        <taxon>Bacillota</taxon>
        <taxon>Clostridia</taxon>
        <taxon>Lachnospirales</taxon>
        <taxon>Vallitaleaceae</taxon>
        <taxon>Vallitalea</taxon>
    </lineage>
</organism>